<evidence type="ECO:0000259" key="3">
    <source>
        <dbReference type="PROSITE" id="PS51677"/>
    </source>
</evidence>
<gene>
    <name evidence="4" type="ORF">LQ50_12065</name>
</gene>
<dbReference type="GO" id="GO:0005975">
    <property type="term" value="P:carbohydrate metabolic process"/>
    <property type="evidence" value="ECO:0007669"/>
    <property type="project" value="InterPro"/>
</dbReference>
<keyword evidence="2" id="KW-0378">Hydrolase</keyword>
<dbReference type="InterPro" id="IPR050248">
    <property type="entry name" value="Polysacc_deacetylase_ArnD"/>
</dbReference>
<dbReference type="PANTHER" id="PTHR10587:SF133">
    <property type="entry name" value="CHITIN DEACETYLASE 1-RELATED"/>
    <property type="match status" value="1"/>
</dbReference>
<evidence type="ECO:0000256" key="2">
    <source>
        <dbReference type="ARBA" id="ARBA00022801"/>
    </source>
</evidence>
<name>A0A0B0IFD2_9BACI</name>
<dbReference type="RefSeq" id="WP_034629163.1">
    <property type="nucleotide sequence ID" value="NZ_JRJU01000013.1"/>
</dbReference>
<keyword evidence="1" id="KW-0479">Metal-binding</keyword>
<dbReference type="Gene3D" id="3.20.20.370">
    <property type="entry name" value="Glycoside hydrolase/deacetylase"/>
    <property type="match status" value="1"/>
</dbReference>
<evidence type="ECO:0000313" key="5">
    <source>
        <dbReference type="Proteomes" id="UP000030832"/>
    </source>
</evidence>
<sequence>MYNSKEASVLTNIANCQESGIILTFDDGPSKYLPQFLDVLEKEGVQAIFFWQTRLLHHNRPWNRVLGDGHIIGAHTQRHPNLTQLSYAQQMHEIQGSKEAIETITGQKVQYFRPPFGQYNKDTLAIAEHLQLQTVMWDIASFDWNLKQDPNQIIENVLTHVQKGSIILLHELEQTLFILPTLIQKLKEKGHHFSTEL</sequence>
<dbReference type="InterPro" id="IPR002509">
    <property type="entry name" value="NODB_dom"/>
</dbReference>
<dbReference type="AlphaFoldDB" id="A0A0B0IFD2"/>
<dbReference type="eggNOG" id="COG0726">
    <property type="taxonomic scope" value="Bacteria"/>
</dbReference>
<evidence type="ECO:0000256" key="1">
    <source>
        <dbReference type="ARBA" id="ARBA00022723"/>
    </source>
</evidence>
<protein>
    <submittedName>
        <fullName evidence="4">Polysaccharide deacetylase</fullName>
    </submittedName>
</protein>
<dbReference type="InterPro" id="IPR011330">
    <property type="entry name" value="Glyco_hydro/deAcase_b/a-brl"/>
</dbReference>
<comment type="caution">
    <text evidence="4">The sequence shown here is derived from an EMBL/GenBank/DDBJ whole genome shotgun (WGS) entry which is preliminary data.</text>
</comment>
<dbReference type="GO" id="GO:0016020">
    <property type="term" value="C:membrane"/>
    <property type="evidence" value="ECO:0007669"/>
    <property type="project" value="TreeGrafter"/>
</dbReference>
<dbReference type="STRING" id="333138.LQ50_12065"/>
<dbReference type="GO" id="GO:0046872">
    <property type="term" value="F:metal ion binding"/>
    <property type="evidence" value="ECO:0007669"/>
    <property type="project" value="UniProtKB-KW"/>
</dbReference>
<dbReference type="PROSITE" id="PS51677">
    <property type="entry name" value="NODB"/>
    <property type="match status" value="1"/>
</dbReference>
<proteinExistence type="predicted"/>
<keyword evidence="5" id="KW-1185">Reference proteome</keyword>
<feature type="domain" description="NodB homology" evidence="3">
    <location>
        <begin position="19"/>
        <end position="194"/>
    </location>
</feature>
<dbReference type="CDD" id="cd10917">
    <property type="entry name" value="CE4_NodB_like_6s_7s"/>
    <property type="match status" value="1"/>
</dbReference>
<dbReference type="GO" id="GO:0016810">
    <property type="term" value="F:hydrolase activity, acting on carbon-nitrogen (but not peptide) bonds"/>
    <property type="evidence" value="ECO:0007669"/>
    <property type="project" value="InterPro"/>
</dbReference>
<accession>A0A0B0IFD2</accession>
<dbReference type="SUPFAM" id="SSF88713">
    <property type="entry name" value="Glycoside hydrolase/deacetylase"/>
    <property type="match status" value="1"/>
</dbReference>
<evidence type="ECO:0000313" key="4">
    <source>
        <dbReference type="EMBL" id="KHF40015.1"/>
    </source>
</evidence>
<reference evidence="4 5" key="1">
    <citation type="submission" date="2014-09" db="EMBL/GenBank/DDBJ databases">
        <title>Genome sequencing and annotation of Bacillus Okhensis strain Kh10-101T.</title>
        <authorList>
            <person name="Prakash J.S."/>
        </authorList>
    </citation>
    <scope>NUCLEOTIDE SEQUENCE [LARGE SCALE GENOMIC DNA]</scope>
    <source>
        <strain evidence="5">Kh10-101T</strain>
    </source>
</reference>
<dbReference type="Proteomes" id="UP000030832">
    <property type="component" value="Unassembled WGS sequence"/>
</dbReference>
<dbReference type="EMBL" id="JRJU01000013">
    <property type="protein sequence ID" value="KHF40015.1"/>
    <property type="molecule type" value="Genomic_DNA"/>
</dbReference>
<organism evidence="4 5">
    <name type="scientific">Halalkalibacter okhensis</name>
    <dbReference type="NCBI Taxonomy" id="333138"/>
    <lineage>
        <taxon>Bacteria</taxon>
        <taxon>Bacillati</taxon>
        <taxon>Bacillota</taxon>
        <taxon>Bacilli</taxon>
        <taxon>Bacillales</taxon>
        <taxon>Bacillaceae</taxon>
        <taxon>Halalkalibacter</taxon>
    </lineage>
</organism>
<dbReference type="Pfam" id="PF01522">
    <property type="entry name" value="Polysacc_deac_1"/>
    <property type="match status" value="1"/>
</dbReference>
<dbReference type="PANTHER" id="PTHR10587">
    <property type="entry name" value="GLYCOSYL TRANSFERASE-RELATED"/>
    <property type="match status" value="1"/>
</dbReference>